<dbReference type="AlphaFoldDB" id="A0A1I1YN82"/>
<reference evidence="2" key="1">
    <citation type="submission" date="2016-10" db="EMBL/GenBank/DDBJ databases">
        <authorList>
            <person name="Varghese N."/>
            <person name="Submissions S."/>
        </authorList>
    </citation>
    <scope>NUCLEOTIDE SEQUENCE [LARGE SCALE GENOMIC DNA]</scope>
    <source>
        <strain evidence="2">CGMCC 1.10223</strain>
    </source>
</reference>
<dbReference type="GO" id="GO:0004827">
    <property type="term" value="F:proline-tRNA ligase activity"/>
    <property type="evidence" value="ECO:0007669"/>
    <property type="project" value="TreeGrafter"/>
</dbReference>
<name>A0A1I1YN82_9BACL</name>
<keyword evidence="1" id="KW-0436">Ligase</keyword>
<protein>
    <submittedName>
        <fullName evidence="1">Prolyl-tRNA synthetase</fullName>
    </submittedName>
</protein>
<dbReference type="SUPFAM" id="SSF55681">
    <property type="entry name" value="Class II aaRS and biotin synthetases"/>
    <property type="match status" value="1"/>
</dbReference>
<dbReference type="GO" id="GO:0140096">
    <property type="term" value="F:catalytic activity, acting on a protein"/>
    <property type="evidence" value="ECO:0007669"/>
    <property type="project" value="UniProtKB-ARBA"/>
</dbReference>
<evidence type="ECO:0000313" key="2">
    <source>
        <dbReference type="Proteomes" id="UP000183410"/>
    </source>
</evidence>
<dbReference type="GO" id="GO:0016740">
    <property type="term" value="F:transferase activity"/>
    <property type="evidence" value="ECO:0007669"/>
    <property type="project" value="UniProtKB-ARBA"/>
</dbReference>
<dbReference type="PANTHER" id="PTHR42753">
    <property type="entry name" value="MITOCHONDRIAL RIBOSOME PROTEIN L39/PROLYL-TRNA LIGASE FAMILY MEMBER"/>
    <property type="match status" value="1"/>
</dbReference>
<organism evidence="1 2">
    <name type="scientific">Paenibacillus algorifonticola</name>
    <dbReference type="NCBI Taxonomy" id="684063"/>
    <lineage>
        <taxon>Bacteria</taxon>
        <taxon>Bacillati</taxon>
        <taxon>Bacillota</taxon>
        <taxon>Bacilli</taxon>
        <taxon>Bacillales</taxon>
        <taxon>Paenibacillaceae</taxon>
        <taxon>Paenibacillus</taxon>
    </lineage>
</organism>
<evidence type="ECO:0000313" key="1">
    <source>
        <dbReference type="EMBL" id="SFE20762.1"/>
    </source>
</evidence>
<gene>
    <name evidence="1" type="ORF">SAMN04487969_101647</name>
</gene>
<dbReference type="GO" id="GO:0006433">
    <property type="term" value="P:prolyl-tRNA aminoacylation"/>
    <property type="evidence" value="ECO:0007669"/>
    <property type="project" value="TreeGrafter"/>
</dbReference>
<proteinExistence type="predicted"/>
<dbReference type="Proteomes" id="UP000183410">
    <property type="component" value="Unassembled WGS sequence"/>
</dbReference>
<dbReference type="GO" id="GO:0005829">
    <property type="term" value="C:cytosol"/>
    <property type="evidence" value="ECO:0007669"/>
    <property type="project" value="TreeGrafter"/>
</dbReference>
<dbReference type="PANTHER" id="PTHR42753:SF2">
    <property type="entry name" value="PROLINE--TRNA LIGASE"/>
    <property type="match status" value="1"/>
</dbReference>
<keyword evidence="1" id="KW-0030">Aminoacyl-tRNA synthetase</keyword>
<dbReference type="InterPro" id="IPR050062">
    <property type="entry name" value="Pro-tRNA_synthetase"/>
</dbReference>
<dbReference type="InterPro" id="IPR045864">
    <property type="entry name" value="aa-tRNA-synth_II/BPL/LPL"/>
</dbReference>
<sequence>MRQSQLLLHTLRDSPADAEVISHQLMLRAGYIRQLAAGIYTYMPLGRLVLRKVEQIVREEMDRADAQELLMPAMQPADLWRESGR</sequence>
<dbReference type="Gene3D" id="3.30.930.10">
    <property type="entry name" value="Bira Bifunctional Protein, Domain 2"/>
    <property type="match status" value="1"/>
</dbReference>
<accession>A0A1I1YN82</accession>
<keyword evidence="2" id="KW-1185">Reference proteome</keyword>
<dbReference type="EMBL" id="FONN01000001">
    <property type="protein sequence ID" value="SFE20762.1"/>
    <property type="molecule type" value="Genomic_DNA"/>
</dbReference>